<dbReference type="EMBL" id="BAABME010010842">
    <property type="protein sequence ID" value="GAA0182453.1"/>
    <property type="molecule type" value="Genomic_DNA"/>
</dbReference>
<evidence type="ECO:0000256" key="1">
    <source>
        <dbReference type="SAM" id="MobiDB-lite"/>
    </source>
</evidence>
<proteinExistence type="predicted"/>
<dbReference type="GO" id="GO:0005634">
    <property type="term" value="C:nucleus"/>
    <property type="evidence" value="ECO:0007669"/>
    <property type="project" value="TreeGrafter"/>
</dbReference>
<dbReference type="InterPro" id="IPR012921">
    <property type="entry name" value="SPOC_C"/>
</dbReference>
<sequence length="482" mass="53808">MHPSPMEYKILPPKKRKLDRCILEENGTMYRSSEQGNTQCDSLPEINSFAPKTDHGVHRSQSQQLKIQSGDIKLDGTSLVLDAVGEQGKYSTIERRVSDFNENPHPESAQKYRKSYVANNYCYPDTALVKASQVGLQDTDAACESITKLLNSSVACSSDTEVFTVLMKGSDEDIDEFDCPSLPSHKAAPVASQKIWEGSMQFNPNTSVPILAFFKSGQKLFDISWSALMVIKGKITLEDFEKYIKELPRSRTRNLMVVKRYEMNKQVALAQPSPDVSLYLYPWDEVITVPLVKCGYLEEKAVIADRSELLIGCVVWRRKQIPSISMTYQSENRGAKLLKEQEVWSPLRSEEDFKSSIRNVQNNAVSLLDQSENRAAKLSKNLSIGNDKDIPGLMLPMLEPSSVEKKELSTASHSESSKTSSQDLPVNCPGQPIPSEFPKSIFNLPIPPPVPNQHNSLSRHFTFLGNLRGPSSVPDVDHPSAN</sequence>
<reference evidence="3 4" key="1">
    <citation type="submission" date="2024-01" db="EMBL/GenBank/DDBJ databases">
        <title>The complete chloroplast genome sequence of Lithospermum erythrorhizon: insights into the phylogenetic relationship among Boraginaceae species and the maternal lineages of purple gromwells.</title>
        <authorList>
            <person name="Okada T."/>
            <person name="Watanabe K."/>
        </authorList>
    </citation>
    <scope>NUCLEOTIDE SEQUENCE [LARGE SCALE GENOMIC DNA]</scope>
</reference>
<evidence type="ECO:0000259" key="2">
    <source>
        <dbReference type="Pfam" id="PF07744"/>
    </source>
</evidence>
<evidence type="ECO:0000313" key="4">
    <source>
        <dbReference type="Proteomes" id="UP001454036"/>
    </source>
</evidence>
<dbReference type="GO" id="GO:0006351">
    <property type="term" value="P:DNA-templated transcription"/>
    <property type="evidence" value="ECO:0007669"/>
    <property type="project" value="TreeGrafter"/>
</dbReference>
<feature type="domain" description="Spen paralogue and orthologue SPOC C-terminal" evidence="2">
    <location>
        <begin position="193"/>
        <end position="258"/>
    </location>
</feature>
<comment type="caution">
    <text evidence="3">The sequence shown here is derived from an EMBL/GenBank/DDBJ whole genome shotgun (WGS) entry which is preliminary data.</text>
</comment>
<dbReference type="PANTHER" id="PTHR11477:SF37">
    <property type="entry name" value="SPEN PARALOGUE AND ORTHOLOGUE SPOC C-TERMINAL DOMAIN-CONTAINING PROTEIN"/>
    <property type="match status" value="1"/>
</dbReference>
<dbReference type="Proteomes" id="UP001454036">
    <property type="component" value="Unassembled WGS sequence"/>
</dbReference>
<organism evidence="3 4">
    <name type="scientific">Lithospermum erythrorhizon</name>
    <name type="common">Purple gromwell</name>
    <name type="synonym">Lithospermum officinale var. erythrorhizon</name>
    <dbReference type="NCBI Taxonomy" id="34254"/>
    <lineage>
        <taxon>Eukaryota</taxon>
        <taxon>Viridiplantae</taxon>
        <taxon>Streptophyta</taxon>
        <taxon>Embryophyta</taxon>
        <taxon>Tracheophyta</taxon>
        <taxon>Spermatophyta</taxon>
        <taxon>Magnoliopsida</taxon>
        <taxon>eudicotyledons</taxon>
        <taxon>Gunneridae</taxon>
        <taxon>Pentapetalae</taxon>
        <taxon>asterids</taxon>
        <taxon>lamiids</taxon>
        <taxon>Boraginales</taxon>
        <taxon>Boraginaceae</taxon>
        <taxon>Boraginoideae</taxon>
        <taxon>Lithospermeae</taxon>
        <taxon>Lithospermum</taxon>
    </lineage>
</organism>
<name>A0AAV3RPM9_LITER</name>
<dbReference type="PANTHER" id="PTHR11477">
    <property type="entry name" value="TRANSCRIPTION FACTOR S-II ZINC FINGER DOMAIN-CONTAINING PROTEIN"/>
    <property type="match status" value="1"/>
</dbReference>
<feature type="compositionally biased region" description="Low complexity" evidence="1">
    <location>
        <begin position="409"/>
        <end position="421"/>
    </location>
</feature>
<dbReference type="AlphaFoldDB" id="A0AAV3RPM9"/>
<keyword evidence="4" id="KW-1185">Reference proteome</keyword>
<protein>
    <recommendedName>
        <fullName evidence="2">Spen paralogue and orthologue SPOC C-terminal domain-containing protein</fullName>
    </recommendedName>
</protein>
<dbReference type="Pfam" id="PF07744">
    <property type="entry name" value="SPOC"/>
    <property type="match status" value="1"/>
</dbReference>
<gene>
    <name evidence="3" type="ORF">LIER_30377</name>
</gene>
<accession>A0AAV3RPM9</accession>
<feature type="region of interest" description="Disordered" evidence="1">
    <location>
        <begin position="402"/>
        <end position="432"/>
    </location>
</feature>
<evidence type="ECO:0000313" key="3">
    <source>
        <dbReference type="EMBL" id="GAA0182453.1"/>
    </source>
</evidence>